<evidence type="ECO:0000256" key="1">
    <source>
        <dbReference type="ARBA" id="ARBA00004123"/>
    </source>
</evidence>
<dbReference type="GO" id="GO:0043565">
    <property type="term" value="F:sequence-specific DNA binding"/>
    <property type="evidence" value="ECO:0007669"/>
    <property type="project" value="TreeGrafter"/>
</dbReference>
<dbReference type="Gene3D" id="4.10.240.10">
    <property type="entry name" value="Zn(2)-C6 fungal-type DNA-binding domain"/>
    <property type="match status" value="1"/>
</dbReference>
<dbReference type="InterPro" id="IPR036864">
    <property type="entry name" value="Zn2-C6_fun-type_DNA-bd_sf"/>
</dbReference>
<dbReference type="Proteomes" id="UP000749293">
    <property type="component" value="Unassembled WGS sequence"/>
</dbReference>
<dbReference type="Pfam" id="PF00172">
    <property type="entry name" value="Zn_clus"/>
    <property type="match status" value="1"/>
</dbReference>
<organism evidence="8 9">
    <name type="scientific">Geosmithia morbida</name>
    <dbReference type="NCBI Taxonomy" id="1094350"/>
    <lineage>
        <taxon>Eukaryota</taxon>
        <taxon>Fungi</taxon>
        <taxon>Dikarya</taxon>
        <taxon>Ascomycota</taxon>
        <taxon>Pezizomycotina</taxon>
        <taxon>Sordariomycetes</taxon>
        <taxon>Hypocreomycetidae</taxon>
        <taxon>Hypocreales</taxon>
        <taxon>Bionectriaceae</taxon>
        <taxon>Geosmithia</taxon>
    </lineage>
</organism>
<dbReference type="CDD" id="cd00067">
    <property type="entry name" value="GAL4"/>
    <property type="match status" value="1"/>
</dbReference>
<feature type="compositionally biased region" description="Polar residues" evidence="6">
    <location>
        <begin position="132"/>
        <end position="173"/>
    </location>
</feature>
<sequence>MCRCLGIGKLIMFTTTGMGLRPHAEAKKSRPKVSESRRRRISRACNACKSRKSKCTGGHPCTSCREKDFECRYRPQHGQMAPAPVQQAPAPVPQPPAPQNQSITPLGSPSTWLSETRPDPDPSLLDDIITQWLDSPSAQPQFDGPSQQRQSFDGYPLQTQSFDGYPPQLQSFSDYPPPMQSFNGPPRQSQFDGYPPPTPSFTGPFPYSQVFDYVSPQSQTFNYPSLQPESFNGSPLQPEMATQSRYYYPSTQQRLDSWSVPRSSGLPPIEHSDPSGQGNGAMLQTPVAQYN</sequence>
<dbReference type="AlphaFoldDB" id="A0A9P5D039"/>
<evidence type="ECO:0000313" key="8">
    <source>
        <dbReference type="EMBL" id="KAF4121202.1"/>
    </source>
</evidence>
<accession>A0A9P5D039</accession>
<feature type="region of interest" description="Disordered" evidence="6">
    <location>
        <begin position="246"/>
        <end position="291"/>
    </location>
</feature>
<feature type="compositionally biased region" description="Polar residues" evidence="6">
    <location>
        <begin position="180"/>
        <end position="191"/>
    </location>
</feature>
<dbReference type="PROSITE" id="PS50048">
    <property type="entry name" value="ZN2_CY6_FUNGAL_2"/>
    <property type="match status" value="1"/>
</dbReference>
<dbReference type="PROSITE" id="PS00463">
    <property type="entry name" value="ZN2_CY6_FUNGAL_1"/>
    <property type="match status" value="1"/>
</dbReference>
<feature type="region of interest" description="Disordered" evidence="6">
    <location>
        <begin position="80"/>
        <end position="202"/>
    </location>
</feature>
<evidence type="ECO:0000256" key="3">
    <source>
        <dbReference type="ARBA" id="ARBA00023125"/>
    </source>
</evidence>
<dbReference type="GO" id="GO:0045944">
    <property type="term" value="P:positive regulation of transcription by RNA polymerase II"/>
    <property type="evidence" value="ECO:0007669"/>
    <property type="project" value="TreeGrafter"/>
</dbReference>
<comment type="subcellular location">
    <subcellularLocation>
        <location evidence="1">Nucleus</location>
    </subcellularLocation>
</comment>
<dbReference type="PANTHER" id="PTHR47540:SF2">
    <property type="entry name" value="ZN(II)2CYS6 TRANSCRIPTION FACTOR (EUROFUNG)"/>
    <property type="match status" value="1"/>
</dbReference>
<dbReference type="GO" id="GO:0005634">
    <property type="term" value="C:nucleus"/>
    <property type="evidence" value="ECO:0007669"/>
    <property type="project" value="UniProtKB-SubCell"/>
</dbReference>
<dbReference type="InterPro" id="IPR051711">
    <property type="entry name" value="Stress_Response_Reg"/>
</dbReference>
<dbReference type="GO" id="GO:0000981">
    <property type="term" value="F:DNA-binding transcription factor activity, RNA polymerase II-specific"/>
    <property type="evidence" value="ECO:0007669"/>
    <property type="project" value="InterPro"/>
</dbReference>
<evidence type="ECO:0000259" key="7">
    <source>
        <dbReference type="PROSITE" id="PS50048"/>
    </source>
</evidence>
<keyword evidence="2" id="KW-0805">Transcription regulation</keyword>
<dbReference type="GeneID" id="55968394"/>
<gene>
    <name evidence="8" type="ORF">GMORB2_2164</name>
</gene>
<dbReference type="EMBL" id="JAANYQ010000013">
    <property type="protein sequence ID" value="KAF4121202.1"/>
    <property type="molecule type" value="Genomic_DNA"/>
</dbReference>
<dbReference type="GO" id="GO:0008270">
    <property type="term" value="F:zinc ion binding"/>
    <property type="evidence" value="ECO:0007669"/>
    <property type="project" value="InterPro"/>
</dbReference>
<dbReference type="SMART" id="SM00066">
    <property type="entry name" value="GAL4"/>
    <property type="match status" value="1"/>
</dbReference>
<evidence type="ECO:0000256" key="4">
    <source>
        <dbReference type="ARBA" id="ARBA00023163"/>
    </source>
</evidence>
<name>A0A9P5D039_9HYPO</name>
<evidence type="ECO:0000256" key="5">
    <source>
        <dbReference type="ARBA" id="ARBA00023242"/>
    </source>
</evidence>
<protein>
    <recommendedName>
        <fullName evidence="7">Zn(2)-C6 fungal-type domain-containing protein</fullName>
    </recommendedName>
</protein>
<proteinExistence type="predicted"/>
<evidence type="ECO:0000313" key="9">
    <source>
        <dbReference type="Proteomes" id="UP000749293"/>
    </source>
</evidence>
<evidence type="ECO:0000256" key="2">
    <source>
        <dbReference type="ARBA" id="ARBA00023015"/>
    </source>
</evidence>
<dbReference type="InterPro" id="IPR001138">
    <property type="entry name" value="Zn2Cys6_DnaBD"/>
</dbReference>
<dbReference type="SUPFAM" id="SSF57701">
    <property type="entry name" value="Zn2/Cys6 DNA-binding domain"/>
    <property type="match status" value="1"/>
</dbReference>
<reference evidence="8" key="1">
    <citation type="submission" date="2020-03" db="EMBL/GenBank/DDBJ databases">
        <title>Site-based positive gene gene selection in Geosmithia morbida across the United States reveals a broad range of putative effectors and factors for local host and environmental adapation.</title>
        <authorList>
            <person name="Onufrak A."/>
            <person name="Murdoch R.W."/>
            <person name="Gazis R."/>
            <person name="Huff M."/>
            <person name="Staton M."/>
            <person name="Klingeman W."/>
            <person name="Hadziabdic D."/>
        </authorList>
    </citation>
    <scope>NUCLEOTIDE SEQUENCE</scope>
    <source>
        <strain evidence="8">1262</strain>
    </source>
</reference>
<keyword evidence="3" id="KW-0238">DNA-binding</keyword>
<keyword evidence="5" id="KW-0539">Nucleus</keyword>
<feature type="domain" description="Zn(2)-C6 fungal-type" evidence="7">
    <location>
        <begin position="44"/>
        <end position="73"/>
    </location>
</feature>
<dbReference type="RefSeq" id="XP_035319854.1">
    <property type="nucleotide sequence ID" value="XM_035464144.1"/>
</dbReference>
<feature type="compositionally biased region" description="Polar residues" evidence="6">
    <location>
        <begin position="246"/>
        <end position="262"/>
    </location>
</feature>
<comment type="caution">
    <text evidence="8">The sequence shown here is derived from an EMBL/GenBank/DDBJ whole genome shotgun (WGS) entry which is preliminary data.</text>
</comment>
<keyword evidence="9" id="KW-1185">Reference proteome</keyword>
<feature type="compositionally biased region" description="Polar residues" evidence="6">
    <location>
        <begin position="100"/>
        <end position="114"/>
    </location>
</feature>
<dbReference type="PANTHER" id="PTHR47540">
    <property type="entry name" value="THIAMINE REPRESSIBLE GENES REGULATORY PROTEIN THI5"/>
    <property type="match status" value="1"/>
</dbReference>
<dbReference type="OrthoDB" id="6133115at2759"/>
<keyword evidence="4" id="KW-0804">Transcription</keyword>
<evidence type="ECO:0000256" key="6">
    <source>
        <dbReference type="SAM" id="MobiDB-lite"/>
    </source>
</evidence>